<comment type="caution">
    <text evidence="2">The sequence shown here is derived from an EMBL/GenBank/DDBJ whole genome shotgun (WGS) entry which is preliminary data.</text>
</comment>
<feature type="domain" description="Fanconi anaemia group A protein C-terminal" evidence="1">
    <location>
        <begin position="110"/>
        <end position="289"/>
    </location>
</feature>
<keyword evidence="3" id="KW-1185">Reference proteome</keyword>
<dbReference type="OrthoDB" id="8963034at2759"/>
<dbReference type="PANTHER" id="PTHR12047">
    <property type="entry name" value="FANCONI ANEMIA GROUP A PROTEIN"/>
    <property type="match status" value="1"/>
</dbReference>
<evidence type="ECO:0000313" key="2">
    <source>
        <dbReference type="EMBL" id="KAJ8252193.1"/>
    </source>
</evidence>
<dbReference type="EMBL" id="JAFJMO010000017">
    <property type="protein sequence ID" value="KAJ8252193.1"/>
    <property type="molecule type" value="Genomic_DNA"/>
</dbReference>
<dbReference type="Pfam" id="PF03511">
    <property type="entry name" value="FANCA_CTD"/>
    <property type="match status" value="1"/>
</dbReference>
<name>A0A9Q1CXV0_CONCO</name>
<dbReference type="InterPro" id="IPR003516">
    <property type="entry name" value="FANCA"/>
</dbReference>
<dbReference type="GO" id="GO:0043240">
    <property type="term" value="C:Fanconi anaemia nuclear complex"/>
    <property type="evidence" value="ECO:0007669"/>
    <property type="project" value="InterPro"/>
</dbReference>
<sequence>MRCDWPSQAANEALSQMHLQCPLLLVSAGCWWARLGPVLVSLWRRLSEDPLPEEIMRLADSYTWACSVVRAESQPWPSAPPLLLAACLHHAGGRSLSAALGQLGRQRQERAHAAQVLVFLLFFFITDLLSALLQNQDESVESAQGVCVQILSRLEDCTDWLPLFQPPGPEQGSCREVTMVTTDRHLRLMPLGFYSVVPHLDGEVLGRLARAPGFLLSAVRCYSALNALFLDGYTPVPPADPLPNQVDPLRIMARARQALFRIIALSPDASVSHSVRRQLQEVCGDLDPEVSAALSSHLAPPSPDPALQELDFL</sequence>
<dbReference type="AlphaFoldDB" id="A0A9Q1CXV0"/>
<reference evidence="2" key="1">
    <citation type="journal article" date="2023" name="Science">
        <title>Genome structures resolve the early diversification of teleost fishes.</title>
        <authorList>
            <person name="Parey E."/>
            <person name="Louis A."/>
            <person name="Montfort J."/>
            <person name="Bouchez O."/>
            <person name="Roques C."/>
            <person name="Iampietro C."/>
            <person name="Lluch J."/>
            <person name="Castinel A."/>
            <person name="Donnadieu C."/>
            <person name="Desvignes T."/>
            <person name="Floi Bucao C."/>
            <person name="Jouanno E."/>
            <person name="Wen M."/>
            <person name="Mejri S."/>
            <person name="Dirks R."/>
            <person name="Jansen H."/>
            <person name="Henkel C."/>
            <person name="Chen W.J."/>
            <person name="Zahm M."/>
            <person name="Cabau C."/>
            <person name="Klopp C."/>
            <person name="Thompson A.W."/>
            <person name="Robinson-Rechavi M."/>
            <person name="Braasch I."/>
            <person name="Lecointre G."/>
            <person name="Bobe J."/>
            <person name="Postlethwait J.H."/>
            <person name="Berthelot C."/>
            <person name="Roest Crollius H."/>
            <person name="Guiguen Y."/>
        </authorList>
    </citation>
    <scope>NUCLEOTIDE SEQUENCE</scope>
    <source>
        <strain evidence="2">Concon-B</strain>
    </source>
</reference>
<accession>A0A9Q1CXV0</accession>
<protein>
    <recommendedName>
        <fullName evidence="1">Fanconi anaemia group A protein C-terminal domain-containing protein</fullName>
    </recommendedName>
</protein>
<dbReference type="PRINTS" id="PR00826">
    <property type="entry name" value="FANCONIAGENE"/>
</dbReference>
<gene>
    <name evidence="2" type="ORF">COCON_G00215050</name>
</gene>
<dbReference type="Proteomes" id="UP001152803">
    <property type="component" value="Unassembled WGS sequence"/>
</dbReference>
<evidence type="ECO:0000259" key="1">
    <source>
        <dbReference type="Pfam" id="PF03511"/>
    </source>
</evidence>
<proteinExistence type="predicted"/>
<organism evidence="2 3">
    <name type="scientific">Conger conger</name>
    <name type="common">Conger eel</name>
    <name type="synonym">Muraena conger</name>
    <dbReference type="NCBI Taxonomy" id="82655"/>
    <lineage>
        <taxon>Eukaryota</taxon>
        <taxon>Metazoa</taxon>
        <taxon>Chordata</taxon>
        <taxon>Craniata</taxon>
        <taxon>Vertebrata</taxon>
        <taxon>Euteleostomi</taxon>
        <taxon>Actinopterygii</taxon>
        <taxon>Neopterygii</taxon>
        <taxon>Teleostei</taxon>
        <taxon>Anguilliformes</taxon>
        <taxon>Congridae</taxon>
        <taxon>Conger</taxon>
    </lineage>
</organism>
<dbReference type="PANTHER" id="PTHR12047:SF2">
    <property type="entry name" value="FANCONI ANEMIA GROUP A PROTEIN"/>
    <property type="match status" value="1"/>
</dbReference>
<dbReference type="GO" id="GO:0036297">
    <property type="term" value="P:interstrand cross-link repair"/>
    <property type="evidence" value="ECO:0007669"/>
    <property type="project" value="InterPro"/>
</dbReference>
<dbReference type="InterPro" id="IPR055277">
    <property type="entry name" value="Fanconi_A_C"/>
</dbReference>
<dbReference type="PROSITE" id="PS51257">
    <property type="entry name" value="PROKAR_LIPOPROTEIN"/>
    <property type="match status" value="1"/>
</dbReference>
<evidence type="ECO:0000313" key="3">
    <source>
        <dbReference type="Proteomes" id="UP001152803"/>
    </source>
</evidence>